<reference evidence="3 4" key="1">
    <citation type="submission" date="2014-09" db="EMBL/GenBank/DDBJ databases">
        <title>Cedecea neteri SSMD04 Genome Sequencing.</title>
        <authorList>
            <person name="Tan J.-Y."/>
        </authorList>
    </citation>
    <scope>NUCLEOTIDE SEQUENCE [LARGE SCALE GENOMIC DNA]</scope>
    <source>
        <strain evidence="3 4">SSMD04</strain>
    </source>
</reference>
<evidence type="ECO:0000256" key="2">
    <source>
        <dbReference type="ARBA" id="ARBA00023163"/>
    </source>
</evidence>
<dbReference type="AlphaFoldDB" id="A0A089Q2U6"/>
<evidence type="ECO:0008006" key="5">
    <source>
        <dbReference type="Google" id="ProtNLM"/>
    </source>
</evidence>
<keyword evidence="4" id="KW-1185">Reference proteome</keyword>
<dbReference type="GO" id="GO:0006355">
    <property type="term" value="P:regulation of DNA-templated transcription"/>
    <property type="evidence" value="ECO:0007669"/>
    <property type="project" value="InterPro"/>
</dbReference>
<dbReference type="OrthoDB" id="6545305at2"/>
<dbReference type="Gene3D" id="1.10.10.10">
    <property type="entry name" value="Winged helix-like DNA-binding domain superfamily/Winged helix DNA-binding domain"/>
    <property type="match status" value="1"/>
</dbReference>
<dbReference type="KEGG" id="cnt:JT31_13380"/>
<gene>
    <name evidence="3" type="ORF">JT31_13380</name>
</gene>
<name>A0A089Q2U6_9ENTR</name>
<keyword evidence="1" id="KW-0805">Transcription regulation</keyword>
<dbReference type="InterPro" id="IPR036388">
    <property type="entry name" value="WH-like_DNA-bd_sf"/>
</dbReference>
<evidence type="ECO:0000313" key="3">
    <source>
        <dbReference type="EMBL" id="AIR05566.1"/>
    </source>
</evidence>
<dbReference type="EMBL" id="CP009451">
    <property type="protein sequence ID" value="AIR05566.1"/>
    <property type="molecule type" value="Genomic_DNA"/>
</dbReference>
<dbReference type="InterPro" id="IPR006793">
    <property type="entry name" value="FaeA"/>
</dbReference>
<protein>
    <recommendedName>
        <fullName evidence="5">FaeA-like protein</fullName>
    </recommendedName>
</protein>
<dbReference type="Proteomes" id="UP000029481">
    <property type="component" value="Chromosome"/>
</dbReference>
<dbReference type="InterPro" id="IPR036390">
    <property type="entry name" value="WH_DNA-bd_sf"/>
</dbReference>
<keyword evidence="2" id="KW-0804">Transcription</keyword>
<evidence type="ECO:0000313" key="4">
    <source>
        <dbReference type="Proteomes" id="UP000029481"/>
    </source>
</evidence>
<accession>A0A089Q2U6</accession>
<evidence type="ECO:0000256" key="1">
    <source>
        <dbReference type="ARBA" id="ARBA00023015"/>
    </source>
</evidence>
<dbReference type="RefSeq" id="WP_038477760.1">
    <property type="nucleotide sequence ID" value="NZ_CP009451.1"/>
</dbReference>
<proteinExistence type="predicted"/>
<sequence length="83" mass="9903">MERFRSTETDEHISRPCSVKLMKEIYDTIVNNGEVTTREISNNCNVSIYIARNWLLKLEEKGMIQCSKSKMKKFVWMQNNRRT</sequence>
<organism evidence="3 4">
    <name type="scientific">Cedecea neteri</name>
    <dbReference type="NCBI Taxonomy" id="158822"/>
    <lineage>
        <taxon>Bacteria</taxon>
        <taxon>Pseudomonadati</taxon>
        <taxon>Pseudomonadota</taxon>
        <taxon>Gammaproteobacteria</taxon>
        <taxon>Enterobacterales</taxon>
        <taxon>Enterobacteriaceae</taxon>
        <taxon>Cedecea</taxon>
    </lineage>
</organism>
<dbReference type="SUPFAM" id="SSF46785">
    <property type="entry name" value="Winged helix' DNA-binding domain"/>
    <property type="match status" value="1"/>
</dbReference>
<dbReference type="Pfam" id="PF04703">
    <property type="entry name" value="FaeA"/>
    <property type="match status" value="1"/>
</dbReference>